<accession>A0ABW3NJX2</accession>
<feature type="transmembrane region" description="Helical" evidence="13">
    <location>
        <begin position="289"/>
        <end position="308"/>
    </location>
</feature>
<evidence type="ECO:0000256" key="8">
    <source>
        <dbReference type="ARBA" id="ARBA00022777"/>
    </source>
</evidence>
<reference evidence="17" key="1">
    <citation type="journal article" date="2019" name="Int. J. Syst. Evol. Microbiol.">
        <title>The Global Catalogue of Microorganisms (GCM) 10K type strain sequencing project: providing services to taxonomists for standard genome sequencing and annotation.</title>
        <authorList>
            <consortium name="The Broad Institute Genomics Platform"/>
            <consortium name="The Broad Institute Genome Sequencing Center for Infectious Disease"/>
            <person name="Wu L."/>
            <person name="Ma J."/>
        </authorList>
    </citation>
    <scope>NUCLEOTIDE SEQUENCE [LARGE SCALE GENOMIC DNA]</scope>
    <source>
        <strain evidence="17">CCUG 56608</strain>
    </source>
</reference>
<gene>
    <name evidence="16" type="ORF">ACFQ19_19070</name>
</gene>
<evidence type="ECO:0000259" key="14">
    <source>
        <dbReference type="PROSITE" id="PS51098"/>
    </source>
</evidence>
<evidence type="ECO:0000313" key="17">
    <source>
        <dbReference type="Proteomes" id="UP001597041"/>
    </source>
</evidence>
<dbReference type="Pfam" id="PF00367">
    <property type="entry name" value="PTS_EIIB"/>
    <property type="match status" value="1"/>
</dbReference>
<keyword evidence="10 13" id="KW-0472">Membrane</keyword>
<keyword evidence="6" id="KW-0598">Phosphotransferase system</keyword>
<keyword evidence="8" id="KW-0418">Kinase</keyword>
<evidence type="ECO:0000256" key="11">
    <source>
        <dbReference type="PROSITE-ProRule" id="PRU00421"/>
    </source>
</evidence>
<dbReference type="Pfam" id="PF02378">
    <property type="entry name" value="PTS_EIIC"/>
    <property type="match status" value="1"/>
</dbReference>
<dbReference type="PROSITE" id="PS51098">
    <property type="entry name" value="PTS_EIIB_TYPE_1"/>
    <property type="match status" value="1"/>
</dbReference>
<proteinExistence type="predicted"/>
<dbReference type="SUPFAM" id="SSF55604">
    <property type="entry name" value="Glucose permease domain IIB"/>
    <property type="match status" value="1"/>
</dbReference>
<dbReference type="PROSITE" id="PS51103">
    <property type="entry name" value="PTS_EIIC_TYPE_1"/>
    <property type="match status" value="1"/>
</dbReference>
<protein>
    <submittedName>
        <fullName evidence="16">PTS transporter subunit EIIC</fullName>
    </submittedName>
</protein>
<feature type="transmembrane region" description="Helical" evidence="13">
    <location>
        <begin position="402"/>
        <end position="430"/>
    </location>
</feature>
<keyword evidence="17" id="KW-1185">Reference proteome</keyword>
<evidence type="ECO:0000256" key="1">
    <source>
        <dbReference type="ARBA" id="ARBA00004651"/>
    </source>
</evidence>
<feature type="domain" description="PTS EIIC type-1" evidence="15">
    <location>
        <begin position="110"/>
        <end position="479"/>
    </location>
</feature>
<dbReference type="PANTHER" id="PTHR30175:SF7">
    <property type="entry name" value="NEGATIVE REGULATOR OF SACY ACTIVITY"/>
    <property type="match status" value="1"/>
</dbReference>
<feature type="transmembrane region" description="Helical" evidence="13">
    <location>
        <begin position="340"/>
        <end position="359"/>
    </location>
</feature>
<evidence type="ECO:0000256" key="13">
    <source>
        <dbReference type="SAM" id="Phobius"/>
    </source>
</evidence>
<feature type="compositionally biased region" description="Low complexity" evidence="12">
    <location>
        <begin position="93"/>
        <end position="103"/>
    </location>
</feature>
<dbReference type="CDD" id="cd00212">
    <property type="entry name" value="PTS_IIB_glc"/>
    <property type="match status" value="1"/>
</dbReference>
<keyword evidence="3" id="KW-1003">Cell membrane</keyword>
<dbReference type="PROSITE" id="PS01035">
    <property type="entry name" value="PTS_EIIB_TYPE_1_CYS"/>
    <property type="match status" value="1"/>
</dbReference>
<evidence type="ECO:0000256" key="10">
    <source>
        <dbReference type="ARBA" id="ARBA00023136"/>
    </source>
</evidence>
<feature type="domain" description="PTS EIIB type-1" evidence="14">
    <location>
        <begin position="6"/>
        <end position="89"/>
    </location>
</feature>
<dbReference type="InterPro" id="IPR050558">
    <property type="entry name" value="PTS_Sugar-Specific_Components"/>
</dbReference>
<organism evidence="16 17">
    <name type="scientific">Oceanobacillus locisalsi</name>
    <dbReference type="NCBI Taxonomy" id="546107"/>
    <lineage>
        <taxon>Bacteria</taxon>
        <taxon>Bacillati</taxon>
        <taxon>Bacillota</taxon>
        <taxon>Bacilli</taxon>
        <taxon>Bacillales</taxon>
        <taxon>Bacillaceae</taxon>
        <taxon>Oceanobacillus</taxon>
    </lineage>
</organism>
<feature type="transmembrane region" description="Helical" evidence="13">
    <location>
        <begin position="442"/>
        <end position="465"/>
    </location>
</feature>
<feature type="transmembrane region" description="Helical" evidence="13">
    <location>
        <begin position="218"/>
        <end position="244"/>
    </location>
</feature>
<evidence type="ECO:0000256" key="7">
    <source>
        <dbReference type="ARBA" id="ARBA00022692"/>
    </source>
</evidence>
<keyword evidence="4" id="KW-0762">Sugar transport</keyword>
<evidence type="ECO:0000259" key="15">
    <source>
        <dbReference type="PROSITE" id="PS51103"/>
    </source>
</evidence>
<sequence length="482" mass="51596">MSADQYKQTGDRIIEIIGEDNIESVTHCATRLRFNVKDKESIDQEAIEDMELVKGVFYYSGQFQVILGTGVVNKVYKAIAGDTDNDERNQESQGGQNQNTGKGKIQQGVRTLADVFIAIIPGIVATGLFLGLQGVILNETVLGFFGTSPDAIPESILTLITVLTDTVFAFLPALICWSANKKFGGTPIIGFVIGLMLVSPALPNAYDVADATSNVEPMMAFGFIPIVGYQGSVLTALVVGFVAAKVEVKLRAKMPDSLDLMFTPFFVIIISVLGGLLVLGPALRIVESGLVYVVTGLIDVPLGIGGFIIGLIYPLAVMTGMHHLFIMIETSLLASTGFNPLITICAMYGFANAAVCFAISRRSKKKNIKVMGNSAGVTQLLGVSEPALFGITIRYGTRPLTVMLLSSALGGMVLSMLGVQANAYGLAVILSPLMYIYSGYHFITYIIVGIVTFIVAYILTTLFAVPKELLNVPDENKDTQSA</sequence>
<evidence type="ECO:0000256" key="9">
    <source>
        <dbReference type="ARBA" id="ARBA00022989"/>
    </source>
</evidence>
<dbReference type="InterPro" id="IPR003352">
    <property type="entry name" value="PTS_EIIC"/>
</dbReference>
<evidence type="ECO:0000256" key="6">
    <source>
        <dbReference type="ARBA" id="ARBA00022683"/>
    </source>
</evidence>
<evidence type="ECO:0000256" key="12">
    <source>
        <dbReference type="SAM" id="MobiDB-lite"/>
    </source>
</evidence>
<dbReference type="PANTHER" id="PTHR30175">
    <property type="entry name" value="PHOSPHOTRANSFERASE SYSTEM TRANSPORT PROTEIN"/>
    <property type="match status" value="1"/>
</dbReference>
<comment type="subcellular location">
    <subcellularLocation>
        <location evidence="1">Cell membrane</location>
        <topology evidence="1">Multi-pass membrane protein</topology>
    </subcellularLocation>
</comment>
<dbReference type="InterPro" id="IPR013013">
    <property type="entry name" value="PTS_EIIC_1"/>
</dbReference>
<keyword evidence="5" id="KW-0808">Transferase</keyword>
<feature type="transmembrane region" description="Helical" evidence="13">
    <location>
        <begin position="188"/>
        <end position="206"/>
    </location>
</feature>
<dbReference type="InterPro" id="IPR018113">
    <property type="entry name" value="PTrfase_EIIB_Cys"/>
</dbReference>
<dbReference type="Proteomes" id="UP001597041">
    <property type="component" value="Unassembled WGS sequence"/>
</dbReference>
<dbReference type="EMBL" id="JBHTKK010000036">
    <property type="protein sequence ID" value="MFD1068102.1"/>
    <property type="molecule type" value="Genomic_DNA"/>
</dbReference>
<comment type="caution">
    <text evidence="16">The sequence shown here is derived from an EMBL/GenBank/DDBJ whole genome shotgun (WGS) entry which is preliminary data.</text>
</comment>
<dbReference type="InterPro" id="IPR001996">
    <property type="entry name" value="PTS_IIB_1"/>
</dbReference>
<evidence type="ECO:0000256" key="5">
    <source>
        <dbReference type="ARBA" id="ARBA00022679"/>
    </source>
</evidence>
<keyword evidence="9 13" id="KW-1133">Transmembrane helix</keyword>
<feature type="transmembrane region" description="Helical" evidence="13">
    <location>
        <begin position="265"/>
        <end position="283"/>
    </location>
</feature>
<dbReference type="InterPro" id="IPR036878">
    <property type="entry name" value="Glu_permease_IIB"/>
</dbReference>
<evidence type="ECO:0000256" key="3">
    <source>
        <dbReference type="ARBA" id="ARBA00022475"/>
    </source>
</evidence>
<dbReference type="RefSeq" id="WP_379594297.1">
    <property type="nucleotide sequence ID" value="NZ_JBHTKK010000036.1"/>
</dbReference>
<evidence type="ECO:0000256" key="2">
    <source>
        <dbReference type="ARBA" id="ARBA00022448"/>
    </source>
</evidence>
<dbReference type="Gene3D" id="3.30.1360.60">
    <property type="entry name" value="Glucose permease domain IIB"/>
    <property type="match status" value="1"/>
</dbReference>
<feature type="transmembrane region" description="Helical" evidence="13">
    <location>
        <begin position="112"/>
        <end position="136"/>
    </location>
</feature>
<evidence type="ECO:0000313" key="16">
    <source>
        <dbReference type="EMBL" id="MFD1068102.1"/>
    </source>
</evidence>
<feature type="active site" description="Phosphocysteine intermediate; for EIIB activity" evidence="11">
    <location>
        <position position="28"/>
    </location>
</feature>
<feature type="region of interest" description="Disordered" evidence="12">
    <location>
        <begin position="83"/>
        <end position="103"/>
    </location>
</feature>
<keyword evidence="7 13" id="KW-0812">Transmembrane</keyword>
<keyword evidence="2" id="KW-0813">Transport</keyword>
<name>A0ABW3NJX2_9BACI</name>
<evidence type="ECO:0000256" key="4">
    <source>
        <dbReference type="ARBA" id="ARBA00022597"/>
    </source>
</evidence>